<organism evidence="1 2">
    <name type="scientific">Caerostris extrusa</name>
    <name type="common">Bark spider</name>
    <name type="synonym">Caerostris bankana</name>
    <dbReference type="NCBI Taxonomy" id="172846"/>
    <lineage>
        <taxon>Eukaryota</taxon>
        <taxon>Metazoa</taxon>
        <taxon>Ecdysozoa</taxon>
        <taxon>Arthropoda</taxon>
        <taxon>Chelicerata</taxon>
        <taxon>Arachnida</taxon>
        <taxon>Araneae</taxon>
        <taxon>Araneomorphae</taxon>
        <taxon>Entelegynae</taxon>
        <taxon>Araneoidea</taxon>
        <taxon>Araneidae</taxon>
        <taxon>Caerostris</taxon>
    </lineage>
</organism>
<protein>
    <submittedName>
        <fullName evidence="1">Uncharacterized protein</fullName>
    </submittedName>
</protein>
<name>A0AAV4MEF2_CAEEX</name>
<dbReference type="Proteomes" id="UP001054945">
    <property type="component" value="Unassembled WGS sequence"/>
</dbReference>
<dbReference type="EMBL" id="BPLR01019701">
    <property type="protein sequence ID" value="GIX70822.1"/>
    <property type="molecule type" value="Genomic_DNA"/>
</dbReference>
<sequence length="114" mass="13178">MSQRHLAIVRDLTWSDNLTVEWKSENFCLKLYHPRTIWTCCETAIIPNLSMRFDPSLEQDRGNGVKSVHDKIAHRMHLMDYIVSINGPFRVQEGSHPSQIASRSLCNARTRGKQ</sequence>
<proteinExistence type="predicted"/>
<evidence type="ECO:0000313" key="1">
    <source>
        <dbReference type="EMBL" id="GIX70822.1"/>
    </source>
</evidence>
<dbReference type="AlphaFoldDB" id="A0AAV4MEF2"/>
<comment type="caution">
    <text evidence="1">The sequence shown here is derived from an EMBL/GenBank/DDBJ whole genome shotgun (WGS) entry which is preliminary data.</text>
</comment>
<evidence type="ECO:0000313" key="2">
    <source>
        <dbReference type="Proteomes" id="UP001054945"/>
    </source>
</evidence>
<gene>
    <name evidence="1" type="ORF">CEXT_297091</name>
</gene>
<reference evidence="1 2" key="1">
    <citation type="submission" date="2021-06" db="EMBL/GenBank/DDBJ databases">
        <title>Caerostris extrusa draft genome.</title>
        <authorList>
            <person name="Kono N."/>
            <person name="Arakawa K."/>
        </authorList>
    </citation>
    <scope>NUCLEOTIDE SEQUENCE [LARGE SCALE GENOMIC DNA]</scope>
</reference>
<accession>A0AAV4MEF2</accession>
<keyword evidence="2" id="KW-1185">Reference proteome</keyword>